<accession>A0AAU7PGK3</accession>
<dbReference type="EMBL" id="PP777464">
    <property type="protein sequence ID" value="XBS49290.1"/>
    <property type="molecule type" value="Genomic_DNA"/>
</dbReference>
<sequence length="96" mass="10756">MKVLVRNNTEVNDVLDDSEFINTALDQISAVAIELKGVDEAERVLNGFSIVLELMQEVLIKKNINPINAVQHAEAMRQEHGTFSDKKFISTDEGKE</sequence>
<organism evidence="1">
    <name type="scientific">Escherichia phage fEgEco12</name>
    <dbReference type="NCBI Taxonomy" id="3158837"/>
    <lineage>
        <taxon>Viruses</taxon>
        <taxon>Duplodnaviria</taxon>
        <taxon>Heunggongvirae</taxon>
        <taxon>Uroviricota</taxon>
        <taxon>Caudoviricetes</taxon>
    </lineage>
</organism>
<reference evidence="1" key="1">
    <citation type="submission" date="2024-05" db="EMBL/GenBank/DDBJ databases">
        <authorList>
            <person name="Badawy S."/>
            <person name="Skurnik M."/>
        </authorList>
    </citation>
    <scope>NUCLEOTIDE SEQUENCE</scope>
</reference>
<proteinExistence type="predicted"/>
<protein>
    <submittedName>
        <fullName evidence="1">Phosphoribosyl-ATP pyrophosphatase</fullName>
    </submittedName>
</protein>
<evidence type="ECO:0000313" key="1">
    <source>
        <dbReference type="EMBL" id="XBS49290.1"/>
    </source>
</evidence>
<name>A0AAU7PGK3_9CAUD</name>